<dbReference type="PATRIC" id="fig|1121326.3.peg.563"/>
<evidence type="ECO:0000313" key="1">
    <source>
        <dbReference type="EMBL" id="KZL93561.1"/>
    </source>
</evidence>
<organism evidence="1 2">
    <name type="scientific">Clostridium magnum DSM 2767</name>
    <dbReference type="NCBI Taxonomy" id="1121326"/>
    <lineage>
        <taxon>Bacteria</taxon>
        <taxon>Bacillati</taxon>
        <taxon>Bacillota</taxon>
        <taxon>Clostridia</taxon>
        <taxon>Eubacteriales</taxon>
        <taxon>Clostridiaceae</taxon>
        <taxon>Clostridium</taxon>
    </lineage>
</organism>
<proteinExistence type="predicted"/>
<dbReference type="Proteomes" id="UP000076603">
    <property type="component" value="Unassembled WGS sequence"/>
</dbReference>
<dbReference type="AlphaFoldDB" id="A0A168E1V3"/>
<gene>
    <name evidence="1" type="ORF">CLMAG_06070</name>
</gene>
<dbReference type="EMBL" id="LWAE01000001">
    <property type="protein sequence ID" value="KZL93561.1"/>
    <property type="molecule type" value="Genomic_DNA"/>
</dbReference>
<dbReference type="STRING" id="1121326.CLMAG_06070"/>
<name>A0A168E1V3_9CLOT</name>
<keyword evidence="2" id="KW-1185">Reference proteome</keyword>
<evidence type="ECO:0000313" key="2">
    <source>
        <dbReference type="Proteomes" id="UP000076603"/>
    </source>
</evidence>
<dbReference type="RefSeq" id="WP_066617737.1">
    <property type="nucleotide sequence ID" value="NZ_FQXL01000031.1"/>
</dbReference>
<evidence type="ECO:0008006" key="3">
    <source>
        <dbReference type="Google" id="ProtNLM"/>
    </source>
</evidence>
<accession>A0A168E1V3</accession>
<dbReference type="Pfam" id="PF10844">
    <property type="entry name" value="DUF2577"/>
    <property type="match status" value="1"/>
</dbReference>
<protein>
    <recommendedName>
        <fullName evidence="3">DUF2577 domain-containing protein</fullName>
    </recommendedName>
</protein>
<reference evidence="1 2" key="1">
    <citation type="submission" date="2016-04" db="EMBL/GenBank/DDBJ databases">
        <title>Genome sequence of Clostridium magnum DSM 2767.</title>
        <authorList>
            <person name="Poehlein A."/>
            <person name="Uhlig R."/>
            <person name="Fischer R."/>
            <person name="Bahl H."/>
            <person name="Daniel R."/>
        </authorList>
    </citation>
    <scope>NUCLEOTIDE SEQUENCE [LARGE SCALE GENOMIC DNA]</scope>
    <source>
        <strain evidence="1 2">DSM 2767</strain>
    </source>
</reference>
<sequence>MDYSIGFAKAFNERNNVEKIGAITGDVVSVDPLEISTFGGNVLLNETHITVCKSATEYTMPVTINITSETYTGIVTHEGIKKGDKVLLIASESGKRFYLIDKVV</sequence>
<dbReference type="OrthoDB" id="2974213at2"/>
<dbReference type="InterPro" id="IPR022555">
    <property type="entry name" value="DUF2577"/>
</dbReference>
<comment type="caution">
    <text evidence="1">The sequence shown here is derived from an EMBL/GenBank/DDBJ whole genome shotgun (WGS) entry which is preliminary data.</text>
</comment>